<dbReference type="CDD" id="cd00383">
    <property type="entry name" value="trans_reg_C"/>
    <property type="match status" value="1"/>
</dbReference>
<sequence>MYKIMIIEDDAVIAQQIKKYLQTWDYDVECACCFNHIMDDFSQMNPDLILLDLTLPYKNGFYWCNKIRKISKIPIMFISSATDNMNIVMAMNAGADDFISKPFDLNVLLAKIQALLRRSYDFTSQMNYLEYKGVRLNLGNSVVSYEGKSVELTKNESKILKILLEYKDEIVERDTLMEYLWQTDCYVDDNTLSVNVNRLRKTLEKIGIHDLIKTKKGIGYIL</sequence>
<gene>
    <name evidence="8" type="ORF">H8909_00585</name>
</gene>
<dbReference type="InterPro" id="IPR039420">
    <property type="entry name" value="WalR-like"/>
</dbReference>
<proteinExistence type="predicted"/>
<evidence type="ECO:0000256" key="4">
    <source>
        <dbReference type="PROSITE-ProRule" id="PRU00169"/>
    </source>
</evidence>
<organism evidence="8 9">
    <name type="scientific">Catenibacterium faecis</name>
    <dbReference type="NCBI Taxonomy" id="2764323"/>
    <lineage>
        <taxon>Bacteria</taxon>
        <taxon>Bacillati</taxon>
        <taxon>Bacillota</taxon>
        <taxon>Erysipelotrichia</taxon>
        <taxon>Erysipelotrichales</taxon>
        <taxon>Coprobacillaceae</taxon>
        <taxon>Catenibacterium</taxon>
    </lineage>
</organism>
<dbReference type="InterPro" id="IPR011006">
    <property type="entry name" value="CheY-like_superfamily"/>
</dbReference>
<dbReference type="InterPro" id="IPR001789">
    <property type="entry name" value="Sig_transdc_resp-reg_receiver"/>
</dbReference>
<evidence type="ECO:0000313" key="9">
    <source>
        <dbReference type="Proteomes" id="UP000603474"/>
    </source>
</evidence>
<feature type="domain" description="Response regulatory" evidence="6">
    <location>
        <begin position="3"/>
        <end position="116"/>
    </location>
</feature>
<evidence type="ECO:0000259" key="6">
    <source>
        <dbReference type="PROSITE" id="PS50110"/>
    </source>
</evidence>
<dbReference type="SUPFAM" id="SSF46894">
    <property type="entry name" value="C-terminal effector domain of the bipartite response regulators"/>
    <property type="match status" value="1"/>
</dbReference>
<protein>
    <submittedName>
        <fullName evidence="8">Response regulator transcription factor</fullName>
    </submittedName>
</protein>
<dbReference type="InterPro" id="IPR036388">
    <property type="entry name" value="WH-like_DNA-bd_sf"/>
</dbReference>
<feature type="domain" description="OmpR/PhoB-type" evidence="7">
    <location>
        <begin position="126"/>
        <end position="222"/>
    </location>
</feature>
<dbReference type="InterPro" id="IPR016032">
    <property type="entry name" value="Sig_transdc_resp-reg_C-effctor"/>
</dbReference>
<evidence type="ECO:0000256" key="5">
    <source>
        <dbReference type="PROSITE-ProRule" id="PRU01091"/>
    </source>
</evidence>
<accession>A0ABR7K7S2</accession>
<dbReference type="PANTHER" id="PTHR48111">
    <property type="entry name" value="REGULATOR OF RPOS"/>
    <property type="match status" value="1"/>
</dbReference>
<evidence type="ECO:0000256" key="1">
    <source>
        <dbReference type="ARBA" id="ARBA00023015"/>
    </source>
</evidence>
<feature type="DNA-binding region" description="OmpR/PhoB-type" evidence="5">
    <location>
        <begin position="126"/>
        <end position="222"/>
    </location>
</feature>
<name>A0ABR7K7S2_9FIRM</name>
<keyword evidence="9" id="KW-1185">Reference proteome</keyword>
<comment type="caution">
    <text evidence="8">The sequence shown here is derived from an EMBL/GenBank/DDBJ whole genome shotgun (WGS) entry which is preliminary data.</text>
</comment>
<evidence type="ECO:0000313" key="8">
    <source>
        <dbReference type="EMBL" id="MBC6008763.1"/>
    </source>
</evidence>
<dbReference type="CDD" id="cd18159">
    <property type="entry name" value="REC_OmpR_NsrR-like"/>
    <property type="match status" value="1"/>
</dbReference>
<dbReference type="SMART" id="SM00448">
    <property type="entry name" value="REC"/>
    <property type="match status" value="1"/>
</dbReference>
<evidence type="ECO:0000256" key="3">
    <source>
        <dbReference type="ARBA" id="ARBA00023163"/>
    </source>
</evidence>
<feature type="modified residue" description="4-aspartylphosphate" evidence="4">
    <location>
        <position position="52"/>
    </location>
</feature>
<dbReference type="EMBL" id="JACRWG010000001">
    <property type="protein sequence ID" value="MBC6008763.1"/>
    <property type="molecule type" value="Genomic_DNA"/>
</dbReference>
<dbReference type="InterPro" id="IPR001867">
    <property type="entry name" value="OmpR/PhoB-type_DNA-bd"/>
</dbReference>
<dbReference type="Pfam" id="PF00072">
    <property type="entry name" value="Response_reg"/>
    <property type="match status" value="1"/>
</dbReference>
<dbReference type="SMART" id="SM00862">
    <property type="entry name" value="Trans_reg_C"/>
    <property type="match status" value="1"/>
</dbReference>
<reference evidence="8 9" key="1">
    <citation type="submission" date="2020-08" db="EMBL/GenBank/DDBJ databases">
        <authorList>
            <person name="Liu C."/>
            <person name="Sun Q."/>
        </authorList>
    </citation>
    <scope>NUCLEOTIDE SEQUENCE [LARGE SCALE GENOMIC DNA]</scope>
    <source>
        <strain evidence="8 9">NSJ-22</strain>
    </source>
</reference>
<evidence type="ECO:0000256" key="2">
    <source>
        <dbReference type="ARBA" id="ARBA00023125"/>
    </source>
</evidence>
<keyword evidence="1" id="KW-0805">Transcription regulation</keyword>
<keyword evidence="2 5" id="KW-0238">DNA-binding</keyword>
<dbReference type="PROSITE" id="PS50110">
    <property type="entry name" value="RESPONSE_REGULATORY"/>
    <property type="match status" value="1"/>
</dbReference>
<keyword evidence="4" id="KW-0597">Phosphoprotein</keyword>
<dbReference type="Proteomes" id="UP000603474">
    <property type="component" value="Unassembled WGS sequence"/>
</dbReference>
<evidence type="ECO:0000259" key="7">
    <source>
        <dbReference type="PROSITE" id="PS51755"/>
    </source>
</evidence>
<keyword evidence="3" id="KW-0804">Transcription</keyword>
<dbReference type="Pfam" id="PF00486">
    <property type="entry name" value="Trans_reg_C"/>
    <property type="match status" value="1"/>
</dbReference>
<dbReference type="Gene3D" id="1.10.10.10">
    <property type="entry name" value="Winged helix-like DNA-binding domain superfamily/Winged helix DNA-binding domain"/>
    <property type="match status" value="1"/>
</dbReference>
<dbReference type="Gene3D" id="3.40.50.2300">
    <property type="match status" value="1"/>
</dbReference>
<dbReference type="PROSITE" id="PS51755">
    <property type="entry name" value="OMPR_PHOB"/>
    <property type="match status" value="1"/>
</dbReference>
<dbReference type="SUPFAM" id="SSF52172">
    <property type="entry name" value="CheY-like"/>
    <property type="match status" value="1"/>
</dbReference>
<dbReference type="PANTHER" id="PTHR48111:SF43">
    <property type="entry name" value="STAGE 0 SPORULATION PROTEIN A HOMOLOG"/>
    <property type="match status" value="1"/>
</dbReference>